<dbReference type="GO" id="GO:0005763">
    <property type="term" value="C:mitochondrial small ribosomal subunit"/>
    <property type="evidence" value="ECO:0007669"/>
    <property type="project" value="InterPro"/>
</dbReference>
<evidence type="ECO:0000256" key="2">
    <source>
        <dbReference type="ARBA" id="ARBA00009672"/>
    </source>
</evidence>
<organism evidence="10 11">
    <name type="scientific">Plectus sambesii</name>
    <dbReference type="NCBI Taxonomy" id="2011161"/>
    <lineage>
        <taxon>Eukaryota</taxon>
        <taxon>Metazoa</taxon>
        <taxon>Ecdysozoa</taxon>
        <taxon>Nematoda</taxon>
        <taxon>Chromadorea</taxon>
        <taxon>Plectida</taxon>
        <taxon>Plectina</taxon>
        <taxon>Plectoidea</taxon>
        <taxon>Plectidae</taxon>
        <taxon>Plectus</taxon>
    </lineage>
</organism>
<dbReference type="PANTHER" id="PTHR21035:SF2">
    <property type="entry name" value="SMALL RIBOSOMAL SUBUNIT PROTEIN MS26"/>
    <property type="match status" value="1"/>
</dbReference>
<feature type="compositionally biased region" description="Basic and acidic residues" evidence="9">
    <location>
        <begin position="92"/>
        <end position="109"/>
    </location>
</feature>
<evidence type="ECO:0000256" key="6">
    <source>
        <dbReference type="ARBA" id="ARBA00023274"/>
    </source>
</evidence>
<evidence type="ECO:0000256" key="9">
    <source>
        <dbReference type="SAM" id="MobiDB-lite"/>
    </source>
</evidence>
<evidence type="ECO:0000256" key="1">
    <source>
        <dbReference type="ARBA" id="ARBA00004173"/>
    </source>
</evidence>
<name>A0A914VCB3_9BILA</name>
<evidence type="ECO:0000313" key="11">
    <source>
        <dbReference type="WBParaSite" id="PSAMB.scaffold17777size1057.g37401.t1"/>
    </source>
</evidence>
<keyword evidence="5" id="KW-0496">Mitochondrion</keyword>
<keyword evidence="10" id="KW-1185">Reference proteome</keyword>
<comment type="similarity">
    <text evidence="2">Belongs to the mitochondrion-specific ribosomal protein mS26 family.</text>
</comment>
<dbReference type="Pfam" id="PF14943">
    <property type="entry name" value="MRP-S26"/>
    <property type="match status" value="1"/>
</dbReference>
<dbReference type="PANTHER" id="PTHR21035">
    <property type="entry name" value="28S RIBOSOMAL PROTEIN S26, MITOCHONDRIAL"/>
    <property type="match status" value="1"/>
</dbReference>
<evidence type="ECO:0000256" key="7">
    <source>
        <dbReference type="ARBA" id="ARBA00035138"/>
    </source>
</evidence>
<feature type="region of interest" description="Disordered" evidence="9">
    <location>
        <begin position="92"/>
        <end position="125"/>
    </location>
</feature>
<evidence type="ECO:0000313" key="10">
    <source>
        <dbReference type="Proteomes" id="UP000887566"/>
    </source>
</evidence>
<dbReference type="WBParaSite" id="PSAMB.scaffold17777size1057.g37401.t1">
    <property type="protein sequence ID" value="PSAMB.scaffold17777size1057.g37401.t1"/>
    <property type="gene ID" value="PSAMB.scaffold17777size1057.g37401"/>
</dbReference>
<evidence type="ECO:0000256" key="4">
    <source>
        <dbReference type="ARBA" id="ARBA00022980"/>
    </source>
</evidence>
<proteinExistence type="inferred from homology"/>
<feature type="compositionally biased region" description="Pro residues" evidence="9">
    <location>
        <begin position="7"/>
        <end position="16"/>
    </location>
</feature>
<evidence type="ECO:0000256" key="5">
    <source>
        <dbReference type="ARBA" id="ARBA00023128"/>
    </source>
</evidence>
<keyword evidence="4" id="KW-0689">Ribosomal protein</keyword>
<keyword evidence="6" id="KW-0687">Ribonucleoprotein</keyword>
<dbReference type="InterPro" id="IPR026140">
    <property type="entry name" value="Ribosomal_mS26"/>
</dbReference>
<protein>
    <recommendedName>
        <fullName evidence="7">Small ribosomal subunit protein mS26</fullName>
    </recommendedName>
    <alternativeName>
        <fullName evidence="8">28S ribosomal protein S26, mitochondrial</fullName>
    </alternativeName>
</protein>
<accession>A0A914VCB3</accession>
<keyword evidence="3" id="KW-0809">Transit peptide</keyword>
<dbReference type="Proteomes" id="UP000887566">
    <property type="component" value="Unplaced"/>
</dbReference>
<reference evidence="11" key="1">
    <citation type="submission" date="2022-11" db="UniProtKB">
        <authorList>
            <consortium name="WormBaseParasite"/>
        </authorList>
    </citation>
    <scope>IDENTIFICATION</scope>
</reference>
<sequence length="125" mass="14809">MMRRKAPPPGKPPILPPSKQTRYQVVHVPWMKPEDVKELLWRRHAYNHAVVSIREQFKRELQAKVDSGEGIALLKKQELEEFNLILQANSEENEKLARQRKERERHESEITQQNLLDELESHLKS</sequence>
<dbReference type="AlphaFoldDB" id="A0A914VCB3"/>
<evidence type="ECO:0000256" key="3">
    <source>
        <dbReference type="ARBA" id="ARBA00022946"/>
    </source>
</evidence>
<evidence type="ECO:0000256" key="8">
    <source>
        <dbReference type="ARBA" id="ARBA00035344"/>
    </source>
</evidence>
<feature type="region of interest" description="Disordered" evidence="9">
    <location>
        <begin position="1"/>
        <end position="20"/>
    </location>
</feature>
<comment type="subcellular location">
    <subcellularLocation>
        <location evidence="1">Mitochondrion</location>
    </subcellularLocation>
</comment>